<evidence type="ECO:0000313" key="2">
    <source>
        <dbReference type="Proteomes" id="UP000239549"/>
    </source>
</evidence>
<organism evidence="1 2">
    <name type="scientific">Desulfocucumis palustris</name>
    <dbReference type="NCBI Taxonomy" id="1898651"/>
    <lineage>
        <taxon>Bacteria</taxon>
        <taxon>Bacillati</taxon>
        <taxon>Bacillota</taxon>
        <taxon>Clostridia</taxon>
        <taxon>Eubacteriales</taxon>
        <taxon>Desulfocucumaceae</taxon>
        <taxon>Desulfocucumis</taxon>
    </lineage>
</organism>
<sequence>MTIMLEVSAKALENLLEFMDKDKPLPVRIKEVMSGCG</sequence>
<protein>
    <submittedName>
        <fullName evidence="1">Uncharacterized protein</fullName>
    </submittedName>
</protein>
<dbReference type="Proteomes" id="UP000239549">
    <property type="component" value="Unassembled WGS sequence"/>
</dbReference>
<reference evidence="2" key="1">
    <citation type="submission" date="2018-02" db="EMBL/GenBank/DDBJ databases">
        <title>Genome sequence of Desulfocucumis palustris strain NAW-5.</title>
        <authorList>
            <person name="Watanabe M."/>
            <person name="Kojima H."/>
            <person name="Fukui M."/>
        </authorList>
    </citation>
    <scope>NUCLEOTIDE SEQUENCE [LARGE SCALE GENOMIC DNA]</scope>
    <source>
        <strain evidence="2">NAW-5</strain>
    </source>
</reference>
<keyword evidence="2" id="KW-1185">Reference proteome</keyword>
<proteinExistence type="predicted"/>
<dbReference type="AlphaFoldDB" id="A0A2L2XA34"/>
<name>A0A2L2XA34_9FIRM</name>
<gene>
    <name evidence="1" type="ORF">DCCM_0679</name>
</gene>
<comment type="caution">
    <text evidence="1">The sequence shown here is derived from an EMBL/GenBank/DDBJ whole genome shotgun (WGS) entry which is preliminary data.</text>
</comment>
<accession>A0A2L2XA34</accession>
<evidence type="ECO:0000313" key="1">
    <source>
        <dbReference type="EMBL" id="GBF32483.1"/>
    </source>
</evidence>
<dbReference type="EMBL" id="BFAV01000036">
    <property type="protein sequence ID" value="GBF32483.1"/>
    <property type="molecule type" value="Genomic_DNA"/>
</dbReference>